<dbReference type="PATRIC" id="fig|1162668.3.peg.431"/>
<dbReference type="HOGENOM" id="CLU_3291859_0_0_0"/>
<dbReference type="AlphaFoldDB" id="I0ILE1"/>
<organism evidence="1 2">
    <name type="scientific">Leptospirillum ferrooxidans (strain C2-3)</name>
    <dbReference type="NCBI Taxonomy" id="1162668"/>
    <lineage>
        <taxon>Bacteria</taxon>
        <taxon>Pseudomonadati</taxon>
        <taxon>Nitrospirota</taxon>
        <taxon>Nitrospiria</taxon>
        <taxon>Nitrospirales</taxon>
        <taxon>Nitrospiraceae</taxon>
        <taxon>Leptospirillum</taxon>
    </lineage>
</organism>
<accession>I0ILE1</accession>
<reference evidence="1 2" key="1">
    <citation type="journal article" date="2012" name="J. Bacteriol.">
        <title>Complete Genome Sequence of Leptospirillum ferrooxidans Strain C2-3, Isolated from a Fresh Volcanic Ash Deposit on the Island of Miyake, Japan.</title>
        <authorList>
            <person name="Fujimura R."/>
            <person name="Sato Y."/>
            <person name="Nishizawa T."/>
            <person name="Oshima K."/>
            <person name="Kim S.-W."/>
            <person name="Hattori M."/>
            <person name="Kamijo T."/>
            <person name="Ohta H."/>
        </authorList>
    </citation>
    <scope>NUCLEOTIDE SEQUENCE [LARGE SCALE GENOMIC DNA]</scope>
    <source>
        <strain evidence="1 2">C2-3</strain>
    </source>
</reference>
<gene>
    <name evidence="1" type="ordered locus">LFE_0368</name>
</gene>
<protein>
    <submittedName>
        <fullName evidence="1">Uncharacterized protein</fullName>
    </submittedName>
</protein>
<evidence type="ECO:0000313" key="2">
    <source>
        <dbReference type="Proteomes" id="UP000007382"/>
    </source>
</evidence>
<dbReference type="KEGG" id="lfc:LFE_0368"/>
<dbReference type="RefSeq" id="WP_014448583.1">
    <property type="nucleotide sequence ID" value="NC_017094.1"/>
</dbReference>
<sequence length="40" mass="4980">MEIAQECENREDWIDWLSEEELERELDKMESYYRNLGVID</sequence>
<evidence type="ECO:0000313" key="1">
    <source>
        <dbReference type="EMBL" id="BAM06090.1"/>
    </source>
</evidence>
<dbReference type="EMBL" id="AP012342">
    <property type="protein sequence ID" value="BAM06090.1"/>
    <property type="molecule type" value="Genomic_DNA"/>
</dbReference>
<keyword evidence="2" id="KW-1185">Reference proteome</keyword>
<dbReference type="STRING" id="1162668.LFE_0368"/>
<name>I0ILE1_LEPFC</name>
<reference evidence="2" key="2">
    <citation type="submission" date="2012-03" db="EMBL/GenBank/DDBJ databases">
        <title>The complete genome sequence of the pioneer microbe on fresh volcanic deposit, Leptospirillum ferrooxidans strain C2-3.</title>
        <authorList>
            <person name="Fujimura R."/>
            <person name="Sato Y."/>
            <person name="Nishizawa T."/>
            <person name="Nanba K."/>
            <person name="Oshima K."/>
            <person name="Hattori M."/>
            <person name="Kamijo T."/>
            <person name="Ohta H."/>
        </authorList>
    </citation>
    <scope>NUCLEOTIDE SEQUENCE [LARGE SCALE GENOMIC DNA]</scope>
    <source>
        <strain evidence="2">C2-3</strain>
    </source>
</reference>
<dbReference type="Proteomes" id="UP000007382">
    <property type="component" value="Chromosome"/>
</dbReference>
<proteinExistence type="predicted"/>